<evidence type="ECO:0000256" key="2">
    <source>
        <dbReference type="ARBA" id="ARBA00007951"/>
    </source>
</evidence>
<evidence type="ECO:0000256" key="5">
    <source>
        <dbReference type="ARBA" id="ARBA00022801"/>
    </source>
</evidence>
<reference evidence="9" key="1">
    <citation type="journal article" date="2019" name="Int. J. Syst. Evol. Microbiol.">
        <title>The Global Catalogue of Microorganisms (GCM) 10K type strain sequencing project: providing services to taxonomists for standard genome sequencing and annotation.</title>
        <authorList>
            <consortium name="The Broad Institute Genomics Platform"/>
            <consortium name="The Broad Institute Genome Sequencing Center for Infectious Disease"/>
            <person name="Wu L."/>
            <person name="Ma J."/>
        </authorList>
    </citation>
    <scope>NUCLEOTIDE SEQUENCE [LARGE SCALE GENOMIC DNA]</scope>
    <source>
        <strain evidence="9">KCTC 42586</strain>
    </source>
</reference>
<keyword evidence="9" id="KW-1185">Reference proteome</keyword>
<dbReference type="Proteomes" id="UP001596263">
    <property type="component" value="Unassembled WGS sequence"/>
</dbReference>
<evidence type="ECO:0000313" key="8">
    <source>
        <dbReference type="EMBL" id="MFC5220661.1"/>
    </source>
</evidence>
<dbReference type="InterPro" id="IPR017853">
    <property type="entry name" value="GH"/>
</dbReference>
<keyword evidence="6" id="KW-0326">Glycosidase</keyword>
<evidence type="ECO:0000313" key="9">
    <source>
        <dbReference type="Proteomes" id="UP001596263"/>
    </source>
</evidence>
<name>A0ABW0D0X7_STRCD</name>
<dbReference type="InterPro" id="IPR000933">
    <property type="entry name" value="Glyco_hydro_29"/>
</dbReference>
<keyword evidence="4" id="KW-0732">Signal</keyword>
<dbReference type="Gene3D" id="3.20.20.80">
    <property type="entry name" value="Glycosidases"/>
    <property type="match status" value="1"/>
</dbReference>
<dbReference type="Pfam" id="PF01120">
    <property type="entry name" value="Alpha_L_fucos"/>
    <property type="match status" value="1"/>
</dbReference>
<comment type="caution">
    <text evidence="8">The sequence shown here is derived from an EMBL/GenBank/DDBJ whole genome shotgun (WGS) entry which is preliminary data.</text>
</comment>
<dbReference type="InterPro" id="IPR016286">
    <property type="entry name" value="FUC_metazoa-typ"/>
</dbReference>
<dbReference type="PANTHER" id="PTHR10030:SF37">
    <property type="entry name" value="ALPHA-L-FUCOSIDASE-RELATED"/>
    <property type="match status" value="1"/>
</dbReference>
<protein>
    <recommendedName>
        <fullName evidence="3">alpha-L-fucosidase</fullName>
        <ecNumber evidence="3">3.2.1.51</ecNumber>
    </recommendedName>
</protein>
<dbReference type="PRINTS" id="PR00741">
    <property type="entry name" value="GLHYDRLASE29"/>
</dbReference>
<keyword evidence="5" id="KW-0378">Hydrolase</keyword>
<evidence type="ECO:0000256" key="4">
    <source>
        <dbReference type="ARBA" id="ARBA00022729"/>
    </source>
</evidence>
<dbReference type="PIRSF" id="PIRSF001092">
    <property type="entry name" value="Alpha-L-fucosidase"/>
    <property type="match status" value="1"/>
</dbReference>
<comment type="similarity">
    <text evidence="2">Belongs to the glycosyl hydrolase 29 family.</text>
</comment>
<dbReference type="RefSeq" id="WP_380865734.1">
    <property type="nucleotide sequence ID" value="NZ_JBHSKM010000051.1"/>
</dbReference>
<accession>A0ABW0D0X7</accession>
<evidence type="ECO:0000259" key="7">
    <source>
        <dbReference type="Pfam" id="PF01120"/>
    </source>
</evidence>
<comment type="function">
    <text evidence="1">Alpha-L-fucosidase is responsible for hydrolyzing the alpha-1,6-linked fucose joined to the reducing-end N-acetylglucosamine of the carbohydrate moieties of glycoproteins.</text>
</comment>
<gene>
    <name evidence="8" type="ORF">ACFPQ9_43325</name>
</gene>
<dbReference type="SMART" id="SM00812">
    <property type="entry name" value="Alpha_L_fucos"/>
    <property type="match status" value="1"/>
</dbReference>
<evidence type="ECO:0000256" key="6">
    <source>
        <dbReference type="ARBA" id="ARBA00023295"/>
    </source>
</evidence>
<dbReference type="EC" id="3.2.1.51" evidence="3"/>
<feature type="domain" description="Glycoside hydrolase family 29 N-terminal" evidence="7">
    <location>
        <begin position="33"/>
        <end position="349"/>
    </location>
</feature>
<dbReference type="PANTHER" id="PTHR10030">
    <property type="entry name" value="ALPHA-L-FUCOSIDASE"/>
    <property type="match status" value="1"/>
</dbReference>
<sequence>MTINDERYGQQFLGAQTGHDPLAAGLPWRAKADALRWWRDARFGMFVHFGVAASLGVELSWGRDLPRPFDVQAIFQPDGEPAQRIPHEQYDNLYRQFDPQGFNARDWVDTAVSAGAGYLVLTTKHHDGFCLWDTAQTDYKITSPDCPFGRDILAEVADACHEAGLRLGLYYSQRDWHHPAYLRDGNADYQKYMDAQLRELLTNYSTIDVLWFDSYGQSDLETDWDVAATIAMARDLQPDILINNRLAVLADYNTGPARFWGDFDTPEHRIGAFQDGRPWESCLTLAGHQWGFRPDAPIFSLRECIHALVRSAVGDGNLLLNVGPDAHGLIAAEQRARMAEFGSWLARHGSTLRGTRGYRVPEPAWGGVTQSPDALYVHILDWTRGPIRIPADTSWDGTAHVLTGGTATIERSDDHLIISVPEAIRDADDTIVELGRHPWK</sequence>
<dbReference type="EMBL" id="JBHSKM010000051">
    <property type="protein sequence ID" value="MFC5220661.1"/>
    <property type="molecule type" value="Genomic_DNA"/>
</dbReference>
<evidence type="ECO:0000256" key="1">
    <source>
        <dbReference type="ARBA" id="ARBA00004071"/>
    </source>
</evidence>
<proteinExistence type="inferred from homology"/>
<organism evidence="8 9">
    <name type="scientific">Streptomyces coerulescens</name>
    <dbReference type="NCBI Taxonomy" id="29304"/>
    <lineage>
        <taxon>Bacteria</taxon>
        <taxon>Bacillati</taxon>
        <taxon>Actinomycetota</taxon>
        <taxon>Actinomycetes</taxon>
        <taxon>Kitasatosporales</taxon>
        <taxon>Streptomycetaceae</taxon>
        <taxon>Streptomyces</taxon>
    </lineage>
</organism>
<dbReference type="SUPFAM" id="SSF51445">
    <property type="entry name" value="(Trans)glycosidases"/>
    <property type="match status" value="1"/>
</dbReference>
<evidence type="ECO:0000256" key="3">
    <source>
        <dbReference type="ARBA" id="ARBA00012662"/>
    </source>
</evidence>
<dbReference type="InterPro" id="IPR057739">
    <property type="entry name" value="Glyco_hydro_29_N"/>
</dbReference>